<name>A0ABN2M000_9ACTN</name>
<evidence type="ECO:0000256" key="1">
    <source>
        <dbReference type="ARBA" id="ARBA00022450"/>
    </source>
</evidence>
<dbReference type="PROSITE" id="PS00012">
    <property type="entry name" value="PHOSPHOPANTETHEINE"/>
    <property type="match status" value="1"/>
</dbReference>
<keyword evidence="2" id="KW-0597">Phosphoprotein</keyword>
<comment type="caution">
    <text evidence="4">The sequence shown here is derived from an EMBL/GenBank/DDBJ whole genome shotgun (WGS) entry which is preliminary data.</text>
</comment>
<dbReference type="RefSeq" id="WP_344130785.1">
    <property type="nucleotide sequence ID" value="NZ_BAAALT010000076.1"/>
</dbReference>
<dbReference type="InterPro" id="IPR009081">
    <property type="entry name" value="PP-bd_ACP"/>
</dbReference>
<evidence type="ECO:0000259" key="3">
    <source>
        <dbReference type="PROSITE" id="PS50075"/>
    </source>
</evidence>
<dbReference type="InterPro" id="IPR006162">
    <property type="entry name" value="Ppantetheine_attach_site"/>
</dbReference>
<dbReference type="Proteomes" id="UP001500218">
    <property type="component" value="Unassembled WGS sequence"/>
</dbReference>
<dbReference type="SUPFAM" id="SSF47336">
    <property type="entry name" value="ACP-like"/>
    <property type="match status" value="1"/>
</dbReference>
<gene>
    <name evidence="4" type="ORF">GCM10009682_28250</name>
</gene>
<accession>A0ABN2M000</accession>
<evidence type="ECO:0000313" key="5">
    <source>
        <dbReference type="Proteomes" id="UP001500218"/>
    </source>
</evidence>
<keyword evidence="5" id="KW-1185">Reference proteome</keyword>
<feature type="domain" description="Carrier" evidence="3">
    <location>
        <begin position="4"/>
        <end position="80"/>
    </location>
</feature>
<dbReference type="Pfam" id="PF00550">
    <property type="entry name" value="PP-binding"/>
    <property type="match status" value="1"/>
</dbReference>
<evidence type="ECO:0000256" key="2">
    <source>
        <dbReference type="ARBA" id="ARBA00022553"/>
    </source>
</evidence>
<organism evidence="4 5">
    <name type="scientific">Luedemannella flava</name>
    <dbReference type="NCBI Taxonomy" id="349316"/>
    <lineage>
        <taxon>Bacteria</taxon>
        <taxon>Bacillati</taxon>
        <taxon>Actinomycetota</taxon>
        <taxon>Actinomycetes</taxon>
        <taxon>Micromonosporales</taxon>
        <taxon>Micromonosporaceae</taxon>
        <taxon>Luedemannella</taxon>
    </lineage>
</organism>
<keyword evidence="1" id="KW-0596">Phosphopantetheine</keyword>
<dbReference type="InterPro" id="IPR036736">
    <property type="entry name" value="ACP-like_sf"/>
</dbReference>
<dbReference type="PROSITE" id="PS50075">
    <property type="entry name" value="CARRIER"/>
    <property type="match status" value="1"/>
</dbReference>
<protein>
    <recommendedName>
        <fullName evidence="3">Carrier domain-containing protein</fullName>
    </recommendedName>
</protein>
<proteinExistence type="predicted"/>
<dbReference type="Gene3D" id="1.10.1200.10">
    <property type="entry name" value="ACP-like"/>
    <property type="match status" value="1"/>
</dbReference>
<sequence>MTPDDTERLIRTALHEIAPDADLAALAPDADLRETLNLDSLDFLQLVELLSARTGHRIDEDDYPRLATLRQAVAFLSTPA</sequence>
<evidence type="ECO:0000313" key="4">
    <source>
        <dbReference type="EMBL" id="GAA1804869.1"/>
    </source>
</evidence>
<reference evidence="4 5" key="1">
    <citation type="journal article" date="2019" name="Int. J. Syst. Evol. Microbiol.">
        <title>The Global Catalogue of Microorganisms (GCM) 10K type strain sequencing project: providing services to taxonomists for standard genome sequencing and annotation.</title>
        <authorList>
            <consortium name="The Broad Institute Genomics Platform"/>
            <consortium name="The Broad Institute Genome Sequencing Center for Infectious Disease"/>
            <person name="Wu L."/>
            <person name="Ma J."/>
        </authorList>
    </citation>
    <scope>NUCLEOTIDE SEQUENCE [LARGE SCALE GENOMIC DNA]</scope>
    <source>
        <strain evidence="4 5">JCM 13250</strain>
    </source>
</reference>
<dbReference type="EMBL" id="BAAALT010000076">
    <property type="protein sequence ID" value="GAA1804869.1"/>
    <property type="molecule type" value="Genomic_DNA"/>
</dbReference>